<gene>
    <name evidence="1" type="ORF">SAMN05660297_02059</name>
</gene>
<dbReference type="InterPro" id="IPR036390">
    <property type="entry name" value="WH_DNA-bd_sf"/>
</dbReference>
<dbReference type="InterPro" id="IPR036388">
    <property type="entry name" value="WH-like_DNA-bd_sf"/>
</dbReference>
<evidence type="ECO:0000313" key="2">
    <source>
        <dbReference type="Proteomes" id="UP000199568"/>
    </source>
</evidence>
<dbReference type="STRING" id="426128.SAMN05660297_02059"/>
<dbReference type="AlphaFoldDB" id="A0A1I0DLK8"/>
<dbReference type="SUPFAM" id="SSF46785">
    <property type="entry name" value="Winged helix' DNA-binding domain"/>
    <property type="match status" value="1"/>
</dbReference>
<name>A0A1I0DLK8_9FIRM</name>
<keyword evidence="2" id="KW-1185">Reference proteome</keyword>
<evidence type="ECO:0000313" key="1">
    <source>
        <dbReference type="EMBL" id="SET33389.1"/>
    </source>
</evidence>
<reference evidence="1 2" key="1">
    <citation type="submission" date="2016-10" db="EMBL/GenBank/DDBJ databases">
        <authorList>
            <person name="de Groot N.N."/>
        </authorList>
    </citation>
    <scope>NUCLEOTIDE SEQUENCE [LARGE SCALE GENOMIC DNA]</scope>
    <source>
        <strain evidence="1 2">DSM 18979</strain>
    </source>
</reference>
<accession>A0A1I0DLK8</accession>
<sequence length="59" mass="6610">MNANEVVLKALNDADKPLRPGEIAELAGIDKKEVDKAIKELKKEDKIISPKRCFYAVNK</sequence>
<dbReference type="OrthoDB" id="15623at2"/>
<protein>
    <recommendedName>
        <fullName evidence="3">HTH domain-containing protein</fullName>
    </recommendedName>
</protein>
<proteinExistence type="predicted"/>
<evidence type="ECO:0008006" key="3">
    <source>
        <dbReference type="Google" id="ProtNLM"/>
    </source>
</evidence>
<dbReference type="EMBL" id="FOHU01000008">
    <property type="protein sequence ID" value="SET33389.1"/>
    <property type="molecule type" value="Genomic_DNA"/>
</dbReference>
<dbReference type="Proteomes" id="UP000199568">
    <property type="component" value="Unassembled WGS sequence"/>
</dbReference>
<dbReference type="RefSeq" id="WP_090443280.1">
    <property type="nucleotide sequence ID" value="NZ_FOHU01000008.1"/>
</dbReference>
<dbReference type="Gene3D" id="1.10.10.10">
    <property type="entry name" value="Winged helix-like DNA-binding domain superfamily/Winged helix DNA-binding domain"/>
    <property type="match status" value="1"/>
</dbReference>
<organism evidence="1 2">
    <name type="scientific">Natronincola peptidivorans</name>
    <dbReference type="NCBI Taxonomy" id="426128"/>
    <lineage>
        <taxon>Bacteria</taxon>
        <taxon>Bacillati</taxon>
        <taxon>Bacillota</taxon>
        <taxon>Clostridia</taxon>
        <taxon>Peptostreptococcales</taxon>
        <taxon>Natronincolaceae</taxon>
        <taxon>Natronincola</taxon>
    </lineage>
</organism>